<feature type="region of interest" description="Disordered" evidence="1">
    <location>
        <begin position="104"/>
        <end position="126"/>
    </location>
</feature>
<dbReference type="AlphaFoldDB" id="A0A2K2DS06"/>
<organism evidence="2">
    <name type="scientific">Brachypodium distachyon</name>
    <name type="common">Purple false brome</name>
    <name type="synonym">Trachynia distachya</name>
    <dbReference type="NCBI Taxonomy" id="15368"/>
    <lineage>
        <taxon>Eukaryota</taxon>
        <taxon>Viridiplantae</taxon>
        <taxon>Streptophyta</taxon>
        <taxon>Embryophyta</taxon>
        <taxon>Tracheophyta</taxon>
        <taxon>Spermatophyta</taxon>
        <taxon>Magnoliopsida</taxon>
        <taxon>Liliopsida</taxon>
        <taxon>Poales</taxon>
        <taxon>Poaceae</taxon>
        <taxon>BOP clade</taxon>
        <taxon>Pooideae</taxon>
        <taxon>Stipodae</taxon>
        <taxon>Brachypodieae</taxon>
        <taxon>Brachypodium</taxon>
    </lineage>
</organism>
<name>A0A2K2DS06_BRADI</name>
<evidence type="ECO:0000313" key="4">
    <source>
        <dbReference type="Proteomes" id="UP000008810"/>
    </source>
</evidence>
<evidence type="ECO:0000313" key="3">
    <source>
        <dbReference type="EnsemblPlants" id="PNT77053"/>
    </source>
</evidence>
<sequence length="147" mass="16471">MVRTMVDSLSISLDLFFSISLYYTWSYCGSMKSAYGWVCQQADRRRALKMASRLEYTALRRARQRAARGAGVTEDRARPQLHPATVARQQKHDIDAMVDGVSRRLQPTTTPPESLPSSHHHAGGGDITMLEFAGGTRTSVAWRLDRS</sequence>
<protein>
    <submittedName>
        <fullName evidence="2 3">Uncharacterized protein</fullName>
    </submittedName>
</protein>
<dbReference type="EnsemblPlants" id="PNT77053">
    <property type="protein sequence ID" value="PNT77053"/>
    <property type="gene ID" value="BRADI_1g57154v3"/>
</dbReference>
<proteinExistence type="predicted"/>
<keyword evidence="4" id="KW-1185">Reference proteome</keyword>
<reference evidence="3" key="3">
    <citation type="submission" date="2018-08" db="UniProtKB">
        <authorList>
            <consortium name="EnsemblPlants"/>
        </authorList>
    </citation>
    <scope>IDENTIFICATION</scope>
    <source>
        <strain evidence="3">cv. Bd21</strain>
    </source>
</reference>
<dbReference type="Proteomes" id="UP000008810">
    <property type="component" value="Chromosome 1"/>
</dbReference>
<evidence type="ECO:0000256" key="1">
    <source>
        <dbReference type="SAM" id="MobiDB-lite"/>
    </source>
</evidence>
<dbReference type="InParanoid" id="A0A2K2DS06"/>
<dbReference type="EMBL" id="CM000880">
    <property type="protein sequence ID" value="PNT77053.1"/>
    <property type="molecule type" value="Genomic_DNA"/>
</dbReference>
<accession>A0A2K2DS06</accession>
<reference evidence="2 3" key="1">
    <citation type="journal article" date="2010" name="Nature">
        <title>Genome sequencing and analysis of the model grass Brachypodium distachyon.</title>
        <authorList>
            <consortium name="International Brachypodium Initiative"/>
        </authorList>
    </citation>
    <scope>NUCLEOTIDE SEQUENCE [LARGE SCALE GENOMIC DNA]</scope>
    <source>
        <strain evidence="2 3">Bd21</strain>
    </source>
</reference>
<gene>
    <name evidence="2" type="ORF">BRADI_1g57154v3</name>
</gene>
<reference evidence="2" key="2">
    <citation type="submission" date="2017-06" db="EMBL/GenBank/DDBJ databases">
        <title>WGS assembly of Brachypodium distachyon.</title>
        <authorList>
            <consortium name="The International Brachypodium Initiative"/>
            <person name="Lucas S."/>
            <person name="Harmon-Smith M."/>
            <person name="Lail K."/>
            <person name="Tice H."/>
            <person name="Grimwood J."/>
            <person name="Bruce D."/>
            <person name="Barry K."/>
            <person name="Shu S."/>
            <person name="Lindquist E."/>
            <person name="Wang M."/>
            <person name="Pitluck S."/>
            <person name="Vogel J.P."/>
            <person name="Garvin D.F."/>
            <person name="Mockler T.C."/>
            <person name="Schmutz J."/>
            <person name="Rokhsar D."/>
            <person name="Bevan M.W."/>
        </authorList>
    </citation>
    <scope>NUCLEOTIDE SEQUENCE</scope>
    <source>
        <strain evidence="2">Bd21</strain>
    </source>
</reference>
<evidence type="ECO:0000313" key="2">
    <source>
        <dbReference type="EMBL" id="PNT77053.1"/>
    </source>
</evidence>
<dbReference type="Gramene" id="PNT77053">
    <property type="protein sequence ID" value="PNT77053"/>
    <property type="gene ID" value="BRADI_1g57154v3"/>
</dbReference>